<feature type="region of interest" description="Disordered" evidence="1">
    <location>
        <begin position="196"/>
        <end position="220"/>
    </location>
</feature>
<keyword evidence="2" id="KW-0732">Signal</keyword>
<dbReference type="RefSeq" id="WP_018980917.1">
    <property type="nucleotide sequence ID" value="NZ_BAQD01000007.1"/>
</dbReference>
<feature type="compositionally biased region" description="Low complexity" evidence="1">
    <location>
        <begin position="199"/>
        <end position="213"/>
    </location>
</feature>
<evidence type="ECO:0000313" key="4">
    <source>
        <dbReference type="Proteomes" id="UP001062901"/>
    </source>
</evidence>
<gene>
    <name evidence="3" type="ORF">AA15669_0679</name>
</gene>
<keyword evidence="4" id="KW-1185">Reference proteome</keyword>
<protein>
    <recommendedName>
        <fullName evidence="5">Magnesium transporter MgtE intracellular domain-containing protein</fullName>
    </recommendedName>
</protein>
<feature type="region of interest" description="Disordered" evidence="1">
    <location>
        <begin position="32"/>
        <end position="65"/>
    </location>
</feature>
<dbReference type="SUPFAM" id="SSF158791">
    <property type="entry name" value="MgtE N-terminal domain-like"/>
    <property type="match status" value="1"/>
</dbReference>
<feature type="signal peptide" evidence="2">
    <location>
        <begin position="1"/>
        <end position="25"/>
    </location>
</feature>
<dbReference type="Proteomes" id="UP001062901">
    <property type="component" value="Unassembled WGS sequence"/>
</dbReference>
<name>A0ABQ0NYG4_9PROT</name>
<reference evidence="3" key="1">
    <citation type="submission" date="2013-04" db="EMBL/GenBank/DDBJ databases">
        <title>The genome sequencing project of 58 acetic acid bacteria.</title>
        <authorList>
            <person name="Okamoto-Kainuma A."/>
            <person name="Ishikawa M."/>
            <person name="Umino S."/>
            <person name="Koizumi Y."/>
            <person name="Shiwa Y."/>
            <person name="Yoshikawa H."/>
            <person name="Matsutani M."/>
            <person name="Matsushita K."/>
        </authorList>
    </citation>
    <scope>NUCLEOTIDE SEQUENCE</scope>
    <source>
        <strain evidence="3">DSM 15669</strain>
    </source>
</reference>
<evidence type="ECO:0000313" key="3">
    <source>
        <dbReference type="EMBL" id="GBQ05878.1"/>
    </source>
</evidence>
<comment type="caution">
    <text evidence="3">The sequence shown here is derived from an EMBL/GenBank/DDBJ whole genome shotgun (WGS) entry which is preliminary data.</text>
</comment>
<evidence type="ECO:0008006" key="5">
    <source>
        <dbReference type="Google" id="ProtNLM"/>
    </source>
</evidence>
<dbReference type="EMBL" id="BAQD01000007">
    <property type="protein sequence ID" value="GBQ05878.1"/>
    <property type="molecule type" value="Genomic_DNA"/>
</dbReference>
<proteinExistence type="predicted"/>
<sequence length="220" mass="24086">MNRRLGVMMTCMIGATLCFFHHAWAESGQEADRAKAELASPVKPASEVPKPDGQQTHQDDGDVGSFQDIEDQKRILDAARKALALHARTVHESMSLSSNDLDNKQLLNRDATQRLVGIYENMRPRDAAAVFNVMDPHVLVAISATMNTRKLSAIMAQMSRDRVNMVSQYLVGVRRFHQKGAGVVEENGPGGVLITLPPGTSYSAQQRSSSGSTPFLPSRQ</sequence>
<accession>A0ABQ0NYG4</accession>
<evidence type="ECO:0000256" key="2">
    <source>
        <dbReference type="SAM" id="SignalP"/>
    </source>
</evidence>
<organism evidence="3 4">
    <name type="scientific">Saccharibacter floricola DSM 15669</name>
    <dbReference type="NCBI Taxonomy" id="1123227"/>
    <lineage>
        <taxon>Bacteria</taxon>
        <taxon>Pseudomonadati</taxon>
        <taxon>Pseudomonadota</taxon>
        <taxon>Alphaproteobacteria</taxon>
        <taxon>Acetobacterales</taxon>
        <taxon>Acetobacteraceae</taxon>
        <taxon>Saccharibacter</taxon>
    </lineage>
</organism>
<evidence type="ECO:0000256" key="1">
    <source>
        <dbReference type="SAM" id="MobiDB-lite"/>
    </source>
</evidence>
<feature type="chain" id="PRO_5045708178" description="Magnesium transporter MgtE intracellular domain-containing protein" evidence="2">
    <location>
        <begin position="26"/>
        <end position="220"/>
    </location>
</feature>